<evidence type="ECO:0000313" key="17">
    <source>
        <dbReference type="EMBL" id="CAE0249721.1"/>
    </source>
</evidence>
<feature type="compositionally biased region" description="Basic and acidic residues" evidence="12">
    <location>
        <begin position="37"/>
        <end position="47"/>
    </location>
</feature>
<dbReference type="GO" id="GO:0140359">
    <property type="term" value="F:ABC-type transporter activity"/>
    <property type="evidence" value="ECO:0007669"/>
    <property type="project" value="InterPro"/>
</dbReference>
<dbReference type="InterPro" id="IPR027417">
    <property type="entry name" value="P-loop_NTPase"/>
</dbReference>
<dbReference type="InterPro" id="IPR036640">
    <property type="entry name" value="ABC1_TM_sf"/>
</dbReference>
<feature type="transmembrane region" description="Helical" evidence="13">
    <location>
        <begin position="1036"/>
        <end position="1056"/>
    </location>
</feature>
<comment type="subunit">
    <text evidence="11">Interacts with 1-naphthylphthalamic acid (NPA).</text>
</comment>
<feature type="transmembrane region" description="Helical" evidence="13">
    <location>
        <begin position="379"/>
        <end position="397"/>
    </location>
</feature>
<dbReference type="InterPro" id="IPR003439">
    <property type="entry name" value="ABC_transporter-like_ATP-bd"/>
</dbReference>
<evidence type="ECO:0000256" key="12">
    <source>
        <dbReference type="SAM" id="MobiDB-lite"/>
    </source>
</evidence>
<dbReference type="EMBL" id="HBIB01018384">
    <property type="protein sequence ID" value="CAE0249721.1"/>
    <property type="molecule type" value="Transcribed_RNA"/>
</dbReference>
<sequence>MVVAPRFRAIAVHEKGERKMTGSERDLRKVVPTSDGDETRAEDDSKPDNNPGEEVVAEAEGKVPFGKLYRYASGQDKLLMIIGGIFATAIGSSLPIFMMFFGDLLNIFLNYNKVVACAQFPIPSNASSAKSFMDSLVTSFDPVRVQELVSTSPMYDIAQKAYENGSYTFFFPPSTTLASNSDSGVLNAAFKQMYDDQLGNTVPGATGLDRYNSPLANSLWYTACSFNNSGFIPSMQVVEYLSGTALLPFSGGWNETWLEENPSYPKDGEALKQQAYFYTILFFSLAAAMFIAGYMRMAFWKMAGERQGMRIRQAYFRALLRQEMGWYDVSKVGELGARLSGDPVAIVEGIAEKLGEFIQNTSAFVISIVIAFLQGWQLALVMTTVLPLLGIATFMTTKLMGSFATKSAAAYGEAGAVAQEVLSSIRTVVAFSGENRESEKYSKNLVTAEKAGIRMALVGGLMMSLLNFIIFAANGLGFYVGAIFTNEGVMEGGDVLTVFFAIIIGSFSLGQASPAFAALGKAGGAAYRIFTVIDRTSSINPLSKDGKVPTHTDGEVELKNVVFKYPSRPTVTVLKGLNLQVKKGQTVALVGHSGCGKSTVISLVQRFYDPLEGEVILDGVDVKDLNIKWMRQQIGYVGQEPVLFATTILENIKLGKEDASEAEVWKALDIANASKFVRDLPDQLLTSVGDRGVQLSGGQKQRLAIARAIICDPKIMLLDEATSALDSESERLVQGALETIMEGRTTIVIAHRLSTIRHADAVCVVDDGVIVEVGSHDELMAKDDGKYKALVNAQTGTMLGGDAKDSSGSSKETDSVLPLTGEEESIDGGAKTGVDEKNREETLAVVSATHATDVEEKKENEKKDGSEATALTKPKFSDVAKLSLSEFHVLIAGVLASIIDGVIYPVFSIVFGEILNLFSLQGEELLQRAGFYSLLFLILAAVGGLVGYFQYFCFGYMGERLTARLRRLAFRSILRQDMAWYDKDENTSGKLTGSLEMEAALVRGIFGDQIAKFVKFISTITAAVLIAFLANWQMTLVVFAVFPIMFIGNLLETRVYKESMEGKKDEYTDANQIAAQSLEGIKTVAAFTSEEKVYADYLKLTNIKLRKELKKAQIAGIMFALSSCLTYIAYGIVFSVGAVFISMEILTFKDMLTVFFSVIFAAMTMGESASFAPNAKAAKDAALRMFSIIKRVPPIDTSLQSGDVIDSNTKAAVPARVAERGQSESASLAIELKDVYFTYPSRPSIQVLKGVSLKVENGQTVAFVGASGCGKSTILSLLQRFYDVSGGSVMINNKDIRSLHLEKWRQNVGVVSQEPILFSTSIMSNIQYGNPNSPKEEVIAAAKMANAHDFIVDQPNGYDTLVGAKGAQLSGGQKQRIAIARAIVRNPRLLLLDEATSALDTKSEQVVQEALDKAMEARTTVVIAHRLSTIRNADVIYVFDKGVIVEAGSHEKLASMPDGAYSKLLSIQNQK</sequence>
<feature type="transmembrane region" description="Helical" evidence="13">
    <location>
        <begin position="931"/>
        <end position="957"/>
    </location>
</feature>
<feature type="transmembrane region" description="Helical" evidence="13">
    <location>
        <begin position="78"/>
        <end position="101"/>
    </location>
</feature>
<comment type="subcellular location">
    <subcellularLocation>
        <location evidence="1">Cell membrane</location>
        <topology evidence="1">Multi-pass membrane protein</topology>
    </subcellularLocation>
</comment>
<keyword evidence="10" id="KW-0325">Glycoprotein</keyword>
<organism evidence="17">
    <name type="scientific">Palpitomonas bilix</name>
    <dbReference type="NCBI Taxonomy" id="652834"/>
    <lineage>
        <taxon>Eukaryota</taxon>
        <taxon>Eukaryota incertae sedis</taxon>
    </lineage>
</organism>
<keyword evidence="7" id="KW-0067">ATP-binding</keyword>
<evidence type="ECO:0000256" key="1">
    <source>
        <dbReference type="ARBA" id="ARBA00004651"/>
    </source>
</evidence>
<name>A0A7S3D8Y3_9EUKA</name>
<feature type="transmembrane region" description="Helical" evidence="13">
    <location>
        <begin position="464"/>
        <end position="484"/>
    </location>
</feature>
<feature type="domain" description="ABC transmembrane type-1" evidence="15">
    <location>
        <begin position="278"/>
        <end position="521"/>
    </location>
</feature>
<accession>A0A7S3D8Y3</accession>
<feature type="transmembrane region" description="Helical" evidence="13">
    <location>
        <begin position="1153"/>
        <end position="1175"/>
    </location>
</feature>
<dbReference type="GO" id="GO:0005524">
    <property type="term" value="F:ATP binding"/>
    <property type="evidence" value="ECO:0007669"/>
    <property type="project" value="UniProtKB-KW"/>
</dbReference>
<feature type="transmembrane region" description="Helical" evidence="13">
    <location>
        <begin position="1114"/>
        <end position="1141"/>
    </location>
</feature>
<evidence type="ECO:0000256" key="9">
    <source>
        <dbReference type="ARBA" id="ARBA00023136"/>
    </source>
</evidence>
<evidence type="ECO:0000256" key="13">
    <source>
        <dbReference type="SAM" id="Phobius"/>
    </source>
</evidence>
<dbReference type="InterPro" id="IPR017871">
    <property type="entry name" value="ABC_transporter-like_CS"/>
</dbReference>
<protein>
    <recommendedName>
        <fullName evidence="18">ATP-dependent transporter ycf16</fullName>
    </recommendedName>
</protein>
<dbReference type="SUPFAM" id="SSF52540">
    <property type="entry name" value="P-loop containing nucleoside triphosphate hydrolases"/>
    <property type="match status" value="2"/>
</dbReference>
<evidence type="ECO:0000256" key="10">
    <source>
        <dbReference type="ARBA" id="ARBA00023180"/>
    </source>
</evidence>
<dbReference type="InterPro" id="IPR039421">
    <property type="entry name" value="Type_1_exporter"/>
</dbReference>
<feature type="compositionally biased region" description="Basic and acidic residues" evidence="12">
    <location>
        <begin position="852"/>
        <end position="866"/>
    </location>
</feature>
<feature type="transmembrane region" description="Helical" evidence="13">
    <location>
        <begin position="1013"/>
        <end position="1030"/>
    </location>
</feature>
<evidence type="ECO:0000259" key="14">
    <source>
        <dbReference type="PROSITE" id="PS50893"/>
    </source>
</evidence>
<dbReference type="EMBL" id="HBIB01018379">
    <property type="protein sequence ID" value="CAE0249716.1"/>
    <property type="molecule type" value="Transcribed_RNA"/>
</dbReference>
<dbReference type="FunFam" id="1.20.1560.10:FF:000009">
    <property type="entry name" value="ABC transporter B family member 1"/>
    <property type="match status" value="1"/>
</dbReference>
<evidence type="ECO:0000259" key="15">
    <source>
        <dbReference type="PROSITE" id="PS50929"/>
    </source>
</evidence>
<feature type="domain" description="ABC transporter" evidence="14">
    <location>
        <begin position="556"/>
        <end position="792"/>
    </location>
</feature>
<evidence type="ECO:0000256" key="8">
    <source>
        <dbReference type="ARBA" id="ARBA00022989"/>
    </source>
</evidence>
<dbReference type="PROSITE" id="PS50893">
    <property type="entry name" value="ABC_TRANSPORTER_2"/>
    <property type="match status" value="2"/>
</dbReference>
<feature type="compositionally biased region" description="Basic and acidic residues" evidence="12">
    <location>
        <begin position="18"/>
        <end position="29"/>
    </location>
</feature>
<keyword evidence="6" id="KW-0547">Nucleotide-binding</keyword>
<dbReference type="PANTHER" id="PTHR24222:SF76">
    <property type="entry name" value="MYCOBACTIN IMPORT ATP-BINDING_PERMEASE PROTEIN IRTB"/>
    <property type="match status" value="1"/>
</dbReference>
<dbReference type="Gene3D" id="1.20.1560.10">
    <property type="entry name" value="ABC transporter type 1, transmembrane domain"/>
    <property type="match status" value="2"/>
</dbReference>
<feature type="transmembrane region" description="Helical" evidence="13">
    <location>
        <begin position="275"/>
        <end position="299"/>
    </location>
</feature>
<evidence type="ECO:0000313" key="16">
    <source>
        <dbReference type="EMBL" id="CAE0249716.1"/>
    </source>
</evidence>
<comment type="similarity">
    <text evidence="2">Belongs to the ABC transporter superfamily. ABCB family. Multidrug resistance exporter (TC 3.A.1.201) subfamily.</text>
</comment>
<dbReference type="SMART" id="SM00382">
    <property type="entry name" value="AAA"/>
    <property type="match status" value="2"/>
</dbReference>
<dbReference type="PANTHER" id="PTHR24222">
    <property type="entry name" value="ABC TRANSPORTER B FAMILY"/>
    <property type="match status" value="1"/>
</dbReference>
<dbReference type="CDD" id="cd18577">
    <property type="entry name" value="ABC_6TM_Pgp_ABCB1_D1_like"/>
    <property type="match status" value="1"/>
</dbReference>
<feature type="region of interest" description="Disordered" evidence="12">
    <location>
        <begin position="848"/>
        <end position="867"/>
    </location>
</feature>
<feature type="transmembrane region" description="Helical" evidence="13">
    <location>
        <begin position="357"/>
        <end position="373"/>
    </location>
</feature>
<dbReference type="PROSITE" id="PS50929">
    <property type="entry name" value="ABC_TM1F"/>
    <property type="match status" value="2"/>
</dbReference>
<evidence type="ECO:0000256" key="3">
    <source>
        <dbReference type="ARBA" id="ARBA00022448"/>
    </source>
</evidence>
<dbReference type="CDD" id="cd03249">
    <property type="entry name" value="ABC_MTABC3_MDL1_MDL2"/>
    <property type="match status" value="2"/>
</dbReference>
<gene>
    <name evidence="16" type="ORF">PBIL07802_LOCUS11915</name>
    <name evidence="17" type="ORF">PBIL07802_LOCUS11920</name>
</gene>
<keyword evidence="5" id="KW-0677">Repeat</keyword>
<dbReference type="InterPro" id="IPR011527">
    <property type="entry name" value="ABC1_TM_dom"/>
</dbReference>
<evidence type="ECO:0000256" key="11">
    <source>
        <dbReference type="ARBA" id="ARBA00062948"/>
    </source>
</evidence>
<evidence type="ECO:0000256" key="2">
    <source>
        <dbReference type="ARBA" id="ARBA00007577"/>
    </source>
</evidence>
<feature type="domain" description="ABC transmembrane type-1" evidence="15">
    <location>
        <begin position="891"/>
        <end position="1177"/>
    </location>
</feature>
<dbReference type="Pfam" id="PF00005">
    <property type="entry name" value="ABC_tran"/>
    <property type="match status" value="2"/>
</dbReference>
<keyword evidence="9 13" id="KW-0472">Membrane</keyword>
<evidence type="ECO:0000256" key="7">
    <source>
        <dbReference type="ARBA" id="ARBA00022840"/>
    </source>
</evidence>
<feature type="region of interest" description="Disordered" evidence="12">
    <location>
        <begin position="798"/>
        <end position="834"/>
    </location>
</feature>
<evidence type="ECO:0000256" key="6">
    <source>
        <dbReference type="ARBA" id="ARBA00022741"/>
    </source>
</evidence>
<dbReference type="Gene3D" id="3.40.50.300">
    <property type="entry name" value="P-loop containing nucleotide triphosphate hydrolases"/>
    <property type="match status" value="2"/>
</dbReference>
<feature type="transmembrane region" description="Helical" evidence="13">
    <location>
        <begin position="889"/>
        <end position="911"/>
    </location>
</feature>
<dbReference type="InterPro" id="IPR003593">
    <property type="entry name" value="AAA+_ATPase"/>
</dbReference>
<evidence type="ECO:0008006" key="18">
    <source>
        <dbReference type="Google" id="ProtNLM"/>
    </source>
</evidence>
<dbReference type="Pfam" id="PF00664">
    <property type="entry name" value="ABC_membrane"/>
    <property type="match status" value="2"/>
</dbReference>
<dbReference type="FunFam" id="3.40.50.300:FF:000205">
    <property type="entry name" value="ABC transporter B family member 4"/>
    <property type="match status" value="1"/>
</dbReference>
<evidence type="ECO:0000256" key="4">
    <source>
        <dbReference type="ARBA" id="ARBA00022692"/>
    </source>
</evidence>
<proteinExistence type="inferred from homology"/>
<feature type="region of interest" description="Disordered" evidence="12">
    <location>
        <begin position="18"/>
        <end position="54"/>
    </location>
</feature>
<dbReference type="GO" id="GO:0016887">
    <property type="term" value="F:ATP hydrolysis activity"/>
    <property type="evidence" value="ECO:0007669"/>
    <property type="project" value="InterPro"/>
</dbReference>
<keyword evidence="3" id="KW-0813">Transport</keyword>
<evidence type="ECO:0000256" key="5">
    <source>
        <dbReference type="ARBA" id="ARBA00022737"/>
    </source>
</evidence>
<feature type="transmembrane region" description="Helical" evidence="13">
    <location>
        <begin position="496"/>
        <end position="519"/>
    </location>
</feature>
<dbReference type="FunFam" id="3.40.50.300:FF:000066">
    <property type="entry name" value="ABC transporter B family member 1"/>
    <property type="match status" value="1"/>
</dbReference>
<dbReference type="CDD" id="cd18578">
    <property type="entry name" value="ABC_6TM_Pgp_ABCB1_D2_like"/>
    <property type="match status" value="1"/>
</dbReference>
<reference evidence="17" key="1">
    <citation type="submission" date="2021-01" db="EMBL/GenBank/DDBJ databases">
        <authorList>
            <person name="Corre E."/>
            <person name="Pelletier E."/>
            <person name="Niang G."/>
            <person name="Scheremetjew M."/>
            <person name="Finn R."/>
            <person name="Kale V."/>
            <person name="Holt S."/>
            <person name="Cochrane G."/>
            <person name="Meng A."/>
            <person name="Brown T."/>
            <person name="Cohen L."/>
        </authorList>
    </citation>
    <scope>NUCLEOTIDE SEQUENCE</scope>
    <source>
        <strain evidence="17">NIES-2562</strain>
    </source>
</reference>
<dbReference type="SUPFAM" id="SSF90123">
    <property type="entry name" value="ABC transporter transmembrane region"/>
    <property type="match status" value="2"/>
</dbReference>
<keyword evidence="4 13" id="KW-0812">Transmembrane</keyword>
<dbReference type="PROSITE" id="PS00211">
    <property type="entry name" value="ABC_TRANSPORTER_1"/>
    <property type="match status" value="2"/>
</dbReference>
<feature type="domain" description="ABC transporter" evidence="14">
    <location>
        <begin position="1230"/>
        <end position="1466"/>
    </location>
</feature>
<keyword evidence="8 13" id="KW-1133">Transmembrane helix</keyword>
<dbReference type="GO" id="GO:0005886">
    <property type="term" value="C:plasma membrane"/>
    <property type="evidence" value="ECO:0007669"/>
    <property type="project" value="UniProtKB-SubCell"/>
</dbReference>